<organism evidence="1 2">
    <name type="scientific">Aureibacter tunicatorum</name>
    <dbReference type="NCBI Taxonomy" id="866807"/>
    <lineage>
        <taxon>Bacteria</taxon>
        <taxon>Pseudomonadati</taxon>
        <taxon>Bacteroidota</taxon>
        <taxon>Cytophagia</taxon>
        <taxon>Cytophagales</taxon>
        <taxon>Persicobacteraceae</taxon>
        <taxon>Aureibacter</taxon>
    </lineage>
</organism>
<dbReference type="SUPFAM" id="SSF52833">
    <property type="entry name" value="Thioredoxin-like"/>
    <property type="match status" value="1"/>
</dbReference>
<dbReference type="Proteomes" id="UP001185092">
    <property type="component" value="Unassembled WGS sequence"/>
</dbReference>
<dbReference type="AlphaFoldDB" id="A0AAE3XQZ1"/>
<dbReference type="Gene3D" id="3.40.30.10">
    <property type="entry name" value="Glutaredoxin"/>
    <property type="match status" value="1"/>
</dbReference>
<comment type="caution">
    <text evidence="1">The sequence shown here is derived from an EMBL/GenBank/DDBJ whole genome shotgun (WGS) entry which is preliminary data.</text>
</comment>
<protein>
    <recommendedName>
        <fullName evidence="3">DSBA-like thioredoxin domain-containing protein</fullName>
    </recommendedName>
</protein>
<accession>A0AAE3XQZ1</accession>
<evidence type="ECO:0008006" key="3">
    <source>
        <dbReference type="Google" id="ProtNLM"/>
    </source>
</evidence>
<evidence type="ECO:0000313" key="1">
    <source>
        <dbReference type="EMBL" id="MDR6239809.1"/>
    </source>
</evidence>
<keyword evidence="2" id="KW-1185">Reference proteome</keyword>
<sequence>MKLIFGVLVKCISVLAIMLATQKVYGVKGEEIMGKEKLIYVMDPQCGWCYGNAENIKELESRLDGKYELQLMLGGMWLGNNAPRGGEGLNQFIKQHSPRMESVTGAYVSEKFYELTSDSSYVFSSLEPSAAILAVMKIAPEKTLEFTGKVQKAMFADGLRLDQEVVYLNILQELSIDEGEFRELWLSEGNIENLNEMFQHSGSMVSGFPTLIKYSNGVYTDVASGYFDLKKIVRILGL</sequence>
<gene>
    <name evidence="1" type="ORF">HNQ88_002857</name>
</gene>
<proteinExistence type="predicted"/>
<dbReference type="EMBL" id="JAVDQD010000003">
    <property type="protein sequence ID" value="MDR6239809.1"/>
    <property type="molecule type" value="Genomic_DNA"/>
</dbReference>
<dbReference type="InterPro" id="IPR036249">
    <property type="entry name" value="Thioredoxin-like_sf"/>
</dbReference>
<dbReference type="RefSeq" id="WP_309939596.1">
    <property type="nucleotide sequence ID" value="NZ_AP025305.1"/>
</dbReference>
<dbReference type="Gene3D" id="1.10.472.60">
    <property type="entry name" value="putative protein disulfide isomerase domain"/>
    <property type="match status" value="1"/>
</dbReference>
<name>A0AAE3XQZ1_9BACT</name>
<dbReference type="CDD" id="cd03025">
    <property type="entry name" value="DsbA_FrnE_like"/>
    <property type="match status" value="1"/>
</dbReference>
<evidence type="ECO:0000313" key="2">
    <source>
        <dbReference type="Proteomes" id="UP001185092"/>
    </source>
</evidence>
<reference evidence="1" key="1">
    <citation type="submission" date="2023-07" db="EMBL/GenBank/DDBJ databases">
        <title>Genomic Encyclopedia of Type Strains, Phase IV (KMG-IV): sequencing the most valuable type-strain genomes for metagenomic binning, comparative biology and taxonomic classification.</title>
        <authorList>
            <person name="Goeker M."/>
        </authorList>
    </citation>
    <scope>NUCLEOTIDE SEQUENCE</scope>
    <source>
        <strain evidence="1">DSM 26174</strain>
    </source>
</reference>